<dbReference type="InterPro" id="IPR027417">
    <property type="entry name" value="P-loop_NTPase"/>
</dbReference>
<dbReference type="Proteomes" id="UP000186313">
    <property type="component" value="Unassembled WGS sequence"/>
</dbReference>
<dbReference type="NCBIfam" id="NF045780">
    <property type="entry name" value="TrlF_fam_ATP"/>
    <property type="match status" value="1"/>
</dbReference>
<evidence type="ECO:0000256" key="1">
    <source>
        <dbReference type="SAM" id="Coils"/>
    </source>
</evidence>
<organism evidence="2 3">
    <name type="scientific">Vibrio panuliri</name>
    <dbReference type="NCBI Taxonomy" id="1381081"/>
    <lineage>
        <taxon>Bacteria</taxon>
        <taxon>Pseudomonadati</taxon>
        <taxon>Pseudomonadota</taxon>
        <taxon>Gammaproteobacteria</taxon>
        <taxon>Vibrionales</taxon>
        <taxon>Vibrionaceae</taxon>
        <taxon>Vibrio</taxon>
    </lineage>
</organism>
<dbReference type="RefSeq" id="WP_075706193.1">
    <property type="nucleotide sequence ID" value="NZ_MJMJ01000001.1"/>
</dbReference>
<accession>A0A1Q9HRT8</accession>
<reference evidence="2 3" key="1">
    <citation type="submission" date="2016-09" db="EMBL/GenBank/DDBJ databases">
        <title>Genomic Taxonomy of the Vibrionaceae.</title>
        <authorList>
            <person name="Gonzalez-Castillo A."/>
            <person name="Gomez-Gil B."/>
            <person name="Enciso-Ibarra K."/>
        </authorList>
    </citation>
    <scope>NUCLEOTIDE SEQUENCE [LARGE SCALE GENOMIC DNA]</scope>
    <source>
        <strain evidence="2 3">CAIM 703</strain>
    </source>
</reference>
<dbReference type="AlphaFoldDB" id="A0A1Q9HRT8"/>
<dbReference type="OrthoDB" id="9791620at2"/>
<comment type="caution">
    <text evidence="2">The sequence shown here is derived from an EMBL/GenBank/DDBJ whole genome shotgun (WGS) entry which is preliminary data.</text>
</comment>
<feature type="coiled-coil region" evidence="1">
    <location>
        <begin position="479"/>
        <end position="506"/>
    </location>
</feature>
<gene>
    <name evidence="2" type="ORF">BIY22_03475</name>
</gene>
<evidence type="ECO:0000313" key="2">
    <source>
        <dbReference type="EMBL" id="OLQ93566.1"/>
    </source>
</evidence>
<sequence>MSRFKHGSEWRRWDLHVHTPDSVLESQFKSDWDGYLDVIESKGDQVSVIGVTDYYTISGYEKMLKYKADGRLQNIDALFPNIEFRITPETQSNKGINIHVIVDPSDEEHVRKINEALARLTYKYDEVKYGCVESQLIDLGRALKSGLSNEAALKEGMKNFKPSYDSFRSWYEEESWLKKNSVIVVANASKDGVSGIRENGFMATRKDIYKFTDMIFSGKDNDIKHFMGGDERTKADILSDYGRIIPCVNGSDAHEFGKMFEPSLRRNCWIKADPTFSGLRQVIYEPERVKIQELSPEDKSEYQTIRRVRYIDSSGEKLFNDEWIPLSKDLNTVIGGKSSGKSMLLYHIAKTINSSEVKNSIIKAKSATYDDLSSVDFEVEWSNGERSKLSQSESADDKAITFIPQLYINQLADKDGKDDLNKLISKVLNQNDEYKSFVDDTNGKINVLRTQISDKIDKRFELLEQHLKLKEESQQIGNFKSIQQEIDRIKDNAEQLRKKSNFSKDDEDRYNKLVRTRSSIQRAKAKLESFQSHFNDILTNVEDSRARWIETIQSEIAIKSGFSEKSSVLSELSDILREELSKAFDSFIVKTRDKQLSIPERLREVEQKLAAVSESLVPLESKVQDKAALDNLNKQLKAEELKLKQINEKDNARKIVDENGISCRAEIDSLYKDLFSHYQQLCDKVSEYQVDEDIQIKAKLSVNTEKFDLFTQCFNRTGNVKYLLNTLVDDQGKYQFNLNTVCEDISSVSGRITTKEAPALRKHATQLDAFKHLYADCFEVDYVVSYKDDDIVQMSPGKRGLVLLSLMLELSNSTHPILIDQPEDNLDNRTIYSELKDFVRKCKHKRQIIMVTHNANLVVAADAECVIVADQKGQQDDSNGCSEFKFDYFGGSLELSYDSPLGETYNQLSDMGIRQHVCHILEGGIAAFKEREQKYNLL</sequence>
<name>A0A1Q9HRT8_9VIBR</name>
<feature type="coiled-coil region" evidence="1">
    <location>
        <begin position="619"/>
        <end position="649"/>
    </location>
</feature>
<protein>
    <submittedName>
        <fullName evidence="2">ATPase</fullName>
    </submittedName>
</protein>
<dbReference type="InterPro" id="IPR054787">
    <property type="entry name" value="TrlF_ATPase"/>
</dbReference>
<dbReference type="EMBL" id="MJMJ01000001">
    <property type="protein sequence ID" value="OLQ93566.1"/>
    <property type="molecule type" value="Genomic_DNA"/>
</dbReference>
<keyword evidence="1" id="KW-0175">Coiled coil</keyword>
<evidence type="ECO:0000313" key="3">
    <source>
        <dbReference type="Proteomes" id="UP000186313"/>
    </source>
</evidence>
<proteinExistence type="predicted"/>
<dbReference type="SUPFAM" id="SSF52540">
    <property type="entry name" value="P-loop containing nucleoside triphosphate hydrolases"/>
    <property type="match status" value="1"/>
</dbReference>
<dbReference type="Gene3D" id="3.40.50.300">
    <property type="entry name" value="P-loop containing nucleotide triphosphate hydrolases"/>
    <property type="match status" value="2"/>
</dbReference>
<dbReference type="STRING" id="1381081.BIY22_03475"/>
<dbReference type="Gene3D" id="3.20.20.140">
    <property type="entry name" value="Metal-dependent hydrolases"/>
    <property type="match status" value="1"/>
</dbReference>